<dbReference type="InterPro" id="IPR011625">
    <property type="entry name" value="A2M_N_BRD"/>
</dbReference>
<protein>
    <recommendedName>
        <fullName evidence="4">Anaphylatoxin-like domain-containing protein</fullName>
    </recommendedName>
</protein>
<dbReference type="Pfam" id="PF01821">
    <property type="entry name" value="ANATO"/>
    <property type="match status" value="1"/>
</dbReference>
<dbReference type="Gene3D" id="2.20.130.20">
    <property type="match status" value="1"/>
</dbReference>
<dbReference type="InterPro" id="IPR018081">
    <property type="entry name" value="Anaphylatoxin_comp_syst"/>
</dbReference>
<dbReference type="InterPro" id="IPR047565">
    <property type="entry name" value="Alpha-macroglob_thiol-ester_cl"/>
</dbReference>
<keyword evidence="3" id="KW-1015">Disulfide bond</keyword>
<dbReference type="InterPro" id="IPR040839">
    <property type="entry name" value="MG4"/>
</dbReference>
<sequence>MFNEPVDGYALAIFGIRTETQRNFLQESLQRVDITQGMGTATLMLDVLHNAFKNPEELVDAIIFINVTVFSAGGDTALAEKSGVRIARTPYRIQFFRMPGFFKPGMPFSIRVYVTNVDESPAVGVCICSGAQQSRTTEEGLAFLNLNTAAGQKVLEIEVQTCEAGLIPDQQARVTMTAHAYQTQSGSGNLLHIQADLQPPSVGSTLQLLLQIGQPNNNIKQFTILVLSKGQIVGAWVQPCSQGSTVTGWGLQVEPSMLPSFRVVAFYYLASGEIVADAMWLGIKDSCMGTLRVGPTDLMDMLRSFRPDGPVDPGQEEQADTEEELLCPQQSHRRHRSLKKLERKTKVEGYEMPLERQCCMAGMQESPMGHTCEKRVHRVHQGPSCRAAFLDCCRLSQDLSQEERAQLLLGKSADYEDEEECWEEDCSEEMNMMVCSFFPESWLWVQEVLPNTTDSSGIVKHQIKTKLPHSITTWHILAVSMRKDRGIYVSAPYTVLVKLPFFVDLRLPPAAIRNEQLELRAVLYNYLSEKVRVRVEFPFQEGLCSAAQPEKSARQLVWVPQDLHCAGGEQQRLQRSIILDPRGKPQVELIQGRHLDNLVPDTEAEVFLSVQGNLLGETLVGGLELGGDVLQQLVVLPNGCVEQNIFRVTPNILLTHYLDAMRQWHRIGVDHRDCTIQHILHGYARQMQYRESDGSYFPYRGSTGSTWLTAYILKVFTMAHLLVNTIDLQALCSSAAWLIRKKQGSEGHFFENAPIYTPAMQVSSSHWMGTRLAVGGK</sequence>
<dbReference type="PROSITE" id="PS01178">
    <property type="entry name" value="ANAPHYLATOXIN_2"/>
    <property type="match status" value="1"/>
</dbReference>
<organism evidence="5 6">
    <name type="scientific">Alligator mississippiensis</name>
    <name type="common">American alligator</name>
    <dbReference type="NCBI Taxonomy" id="8496"/>
    <lineage>
        <taxon>Eukaryota</taxon>
        <taxon>Metazoa</taxon>
        <taxon>Chordata</taxon>
        <taxon>Craniata</taxon>
        <taxon>Vertebrata</taxon>
        <taxon>Euteleostomi</taxon>
        <taxon>Archelosauria</taxon>
        <taxon>Archosauria</taxon>
        <taxon>Crocodylia</taxon>
        <taxon>Alligatoridae</taxon>
        <taxon>Alligatorinae</taxon>
        <taxon>Alligator</taxon>
    </lineage>
</organism>
<evidence type="ECO:0000256" key="2">
    <source>
        <dbReference type="ARBA" id="ARBA00022525"/>
    </source>
</evidence>
<feature type="domain" description="Anaphylatoxin-like" evidence="4">
    <location>
        <begin position="358"/>
        <end position="393"/>
    </location>
</feature>
<keyword evidence="2" id="KW-0964">Secreted</keyword>
<dbReference type="GO" id="GO:0005615">
    <property type="term" value="C:extracellular space"/>
    <property type="evidence" value="ECO:0007669"/>
    <property type="project" value="InterPro"/>
</dbReference>
<dbReference type="EMBL" id="AKHW03004323">
    <property type="protein sequence ID" value="KYO30133.1"/>
    <property type="molecule type" value="Genomic_DNA"/>
</dbReference>
<dbReference type="Pfam" id="PF17789">
    <property type="entry name" value="MG4"/>
    <property type="match status" value="1"/>
</dbReference>
<evidence type="ECO:0000313" key="5">
    <source>
        <dbReference type="EMBL" id="KYO30133.1"/>
    </source>
</evidence>
<dbReference type="InterPro" id="IPR001599">
    <property type="entry name" value="Macroglobln_a2"/>
</dbReference>
<keyword evidence="6" id="KW-1185">Reference proteome</keyword>
<dbReference type="Gene3D" id="1.20.91.20">
    <property type="entry name" value="Anaphylotoxins (complement system)"/>
    <property type="match status" value="1"/>
</dbReference>
<evidence type="ECO:0000256" key="3">
    <source>
        <dbReference type="ARBA" id="ARBA00023157"/>
    </source>
</evidence>
<dbReference type="Pfam" id="PF07678">
    <property type="entry name" value="TED_complement"/>
    <property type="match status" value="1"/>
</dbReference>
<evidence type="ECO:0000259" key="4">
    <source>
        <dbReference type="PROSITE" id="PS01178"/>
    </source>
</evidence>
<dbReference type="SMART" id="SM01419">
    <property type="entry name" value="Thiol-ester_cl"/>
    <property type="match status" value="1"/>
</dbReference>
<dbReference type="CDD" id="cd00017">
    <property type="entry name" value="ANATO"/>
    <property type="match status" value="1"/>
</dbReference>
<dbReference type="PANTHER" id="PTHR11412:SF111">
    <property type="entry name" value="VENOM FACTOR"/>
    <property type="match status" value="1"/>
</dbReference>
<dbReference type="SMART" id="SM01360">
    <property type="entry name" value="A2M"/>
    <property type="match status" value="1"/>
</dbReference>
<dbReference type="Proteomes" id="UP000050525">
    <property type="component" value="Unassembled WGS sequence"/>
</dbReference>
<dbReference type="Gene3D" id="2.60.40.10">
    <property type="entry name" value="Immunoglobulins"/>
    <property type="match status" value="2"/>
</dbReference>
<dbReference type="SUPFAM" id="SSF47686">
    <property type="entry name" value="Anaphylotoxins (complement system)"/>
    <property type="match status" value="1"/>
</dbReference>
<comment type="caution">
    <text evidence="5">The sequence shown here is derived from an EMBL/GenBank/DDBJ whole genome shotgun (WGS) entry which is preliminary data.</text>
</comment>
<dbReference type="GO" id="GO:0004866">
    <property type="term" value="F:endopeptidase inhibitor activity"/>
    <property type="evidence" value="ECO:0007669"/>
    <property type="project" value="InterPro"/>
</dbReference>
<dbReference type="SUPFAM" id="SSF48239">
    <property type="entry name" value="Terpenoid cyclases/Protein prenyltransferases"/>
    <property type="match status" value="1"/>
</dbReference>
<gene>
    <name evidence="5" type="ORF">Y1Q_0017396</name>
</gene>
<dbReference type="InterPro" id="IPR011626">
    <property type="entry name" value="Alpha-macroglobulin_TED"/>
</dbReference>
<dbReference type="SMART" id="SM00104">
    <property type="entry name" value="ANATO"/>
    <property type="match status" value="1"/>
</dbReference>
<proteinExistence type="predicted"/>
<dbReference type="InterPro" id="IPR000020">
    <property type="entry name" value="Anaphylatoxin/fibulin"/>
</dbReference>
<dbReference type="InterPro" id="IPR050473">
    <property type="entry name" value="A2M/Complement_sys"/>
</dbReference>
<name>A0A151MZX6_ALLMI</name>
<dbReference type="PROSITE" id="PS01177">
    <property type="entry name" value="ANAPHYLATOXIN_1"/>
    <property type="match status" value="1"/>
</dbReference>
<comment type="subcellular location">
    <subcellularLocation>
        <location evidence="1">Secreted</location>
    </subcellularLocation>
</comment>
<evidence type="ECO:0000256" key="1">
    <source>
        <dbReference type="ARBA" id="ARBA00004613"/>
    </source>
</evidence>
<dbReference type="Gene3D" id="1.50.10.20">
    <property type="match status" value="1"/>
</dbReference>
<dbReference type="PANTHER" id="PTHR11412">
    <property type="entry name" value="MACROGLOBULIN / COMPLEMENT"/>
    <property type="match status" value="1"/>
</dbReference>
<dbReference type="Pfam" id="PF00207">
    <property type="entry name" value="A2M"/>
    <property type="match status" value="1"/>
</dbReference>
<dbReference type="AlphaFoldDB" id="A0A151MZX6"/>
<evidence type="ECO:0000313" key="6">
    <source>
        <dbReference type="Proteomes" id="UP000050525"/>
    </source>
</evidence>
<dbReference type="Gene3D" id="2.60.40.1930">
    <property type="match status" value="1"/>
</dbReference>
<dbReference type="InterPro" id="IPR008930">
    <property type="entry name" value="Terpenoid_cyclase/PrenylTrfase"/>
</dbReference>
<dbReference type="InterPro" id="IPR013783">
    <property type="entry name" value="Ig-like_fold"/>
</dbReference>
<accession>A0A151MZX6</accession>
<dbReference type="SMART" id="SM01359">
    <property type="entry name" value="A2M_N_2"/>
    <property type="match status" value="1"/>
</dbReference>
<reference evidence="5 6" key="1">
    <citation type="journal article" date="2012" name="Genome Biol.">
        <title>Sequencing three crocodilian genomes to illuminate the evolution of archosaurs and amniotes.</title>
        <authorList>
            <person name="St John J.A."/>
            <person name="Braun E.L."/>
            <person name="Isberg S.R."/>
            <person name="Miles L.G."/>
            <person name="Chong A.Y."/>
            <person name="Gongora J."/>
            <person name="Dalzell P."/>
            <person name="Moran C."/>
            <person name="Bed'hom B."/>
            <person name="Abzhanov A."/>
            <person name="Burgess S.C."/>
            <person name="Cooksey A.M."/>
            <person name="Castoe T.A."/>
            <person name="Crawford N.G."/>
            <person name="Densmore L.D."/>
            <person name="Drew J.C."/>
            <person name="Edwards S.V."/>
            <person name="Faircloth B.C."/>
            <person name="Fujita M.K."/>
            <person name="Greenwold M.J."/>
            <person name="Hoffmann F.G."/>
            <person name="Howard J.M."/>
            <person name="Iguchi T."/>
            <person name="Janes D.E."/>
            <person name="Khan S.Y."/>
            <person name="Kohno S."/>
            <person name="de Koning A.J."/>
            <person name="Lance S.L."/>
            <person name="McCarthy F.M."/>
            <person name="McCormack J.E."/>
            <person name="Merchant M.E."/>
            <person name="Peterson D.G."/>
            <person name="Pollock D.D."/>
            <person name="Pourmand N."/>
            <person name="Raney B.J."/>
            <person name="Roessler K.A."/>
            <person name="Sanford J.R."/>
            <person name="Sawyer R.H."/>
            <person name="Schmidt C.J."/>
            <person name="Triplett E.W."/>
            <person name="Tuberville T.D."/>
            <person name="Venegas-Anaya M."/>
            <person name="Howard J.T."/>
            <person name="Jarvis E.D."/>
            <person name="Guillette L.J.Jr."/>
            <person name="Glenn T.C."/>
            <person name="Green R.E."/>
            <person name="Ray D.A."/>
        </authorList>
    </citation>
    <scope>NUCLEOTIDE SEQUENCE [LARGE SCALE GENOMIC DNA]</scope>
    <source>
        <strain evidence="5">KSC_2009_1</strain>
    </source>
</reference>
<dbReference type="Gene3D" id="2.60.40.1940">
    <property type="match status" value="1"/>
</dbReference>
<dbReference type="Pfam" id="PF07703">
    <property type="entry name" value="A2M_BRD"/>
    <property type="match status" value="1"/>
</dbReference>